<protein>
    <submittedName>
        <fullName evidence="2">Conjugal transfer protein TrbC</fullName>
    </submittedName>
</protein>
<dbReference type="InterPro" id="IPR007039">
    <property type="entry name" value="TrbC/VirB2"/>
</dbReference>
<accession>G0JLI1</accession>
<reference evidence="2 3" key="1">
    <citation type="journal article" date="2011" name="J. Bacteriol.">
        <title>Draft genome of the psychrotolerant acidophile Acidithiobacillus ferrivorans SS3.</title>
        <authorList>
            <person name="Liljeqvist M."/>
            <person name="Valdes J."/>
            <person name="Holmes D.S."/>
            <person name="Dopson M."/>
        </authorList>
    </citation>
    <scope>NUCLEOTIDE SEQUENCE [LARGE SCALE GENOMIC DNA]</scope>
    <source>
        <strain evidence="2 3">SS3</strain>
    </source>
</reference>
<dbReference type="Pfam" id="PF04956">
    <property type="entry name" value="TrbC"/>
    <property type="match status" value="1"/>
</dbReference>
<organism evidence="2 3">
    <name type="scientific">Acidithiobacillus ferrivorans SS3</name>
    <dbReference type="NCBI Taxonomy" id="743299"/>
    <lineage>
        <taxon>Bacteria</taxon>
        <taxon>Pseudomonadati</taxon>
        <taxon>Pseudomonadota</taxon>
        <taxon>Acidithiobacillia</taxon>
        <taxon>Acidithiobacillales</taxon>
        <taxon>Acidithiobacillaceae</taxon>
        <taxon>Acidithiobacillus</taxon>
    </lineage>
</organism>
<evidence type="ECO:0000256" key="1">
    <source>
        <dbReference type="SAM" id="Phobius"/>
    </source>
</evidence>
<dbReference type="STRING" id="743299.Acife_1907"/>
<dbReference type="EMBL" id="CP002985">
    <property type="protein sequence ID" value="AEM48030.1"/>
    <property type="molecule type" value="Genomic_DNA"/>
</dbReference>
<dbReference type="AlphaFoldDB" id="G0JLI1"/>
<dbReference type="KEGG" id="afi:Acife_1907"/>
<dbReference type="RefSeq" id="WP_014029283.1">
    <property type="nucleotide sequence ID" value="NC_015942.1"/>
</dbReference>
<sequence length="133" mass="13563">MVDSVDTKEMKLSWKMRKKGMKKTLEGVGVFLLGTGAALASSGGGSGMPWDGPLTNIQQDLSGTVAHVFIIVAIVATGLMWAFGEHGSSMRKVMGIAAGGSMALGGVSVVSDLTGSSGAVIGMAHPFLHLLGM</sequence>
<proteinExistence type="predicted"/>
<keyword evidence="1" id="KW-0472">Membrane</keyword>
<keyword evidence="1" id="KW-0812">Transmembrane</keyword>
<dbReference type="eggNOG" id="COG3838">
    <property type="taxonomic scope" value="Bacteria"/>
</dbReference>
<evidence type="ECO:0000313" key="2">
    <source>
        <dbReference type="EMBL" id="AEM48030.1"/>
    </source>
</evidence>
<dbReference type="Proteomes" id="UP000009220">
    <property type="component" value="Chromosome"/>
</dbReference>
<gene>
    <name evidence="2" type="ORF">Acife_1907</name>
</gene>
<evidence type="ECO:0000313" key="3">
    <source>
        <dbReference type="Proteomes" id="UP000009220"/>
    </source>
</evidence>
<keyword evidence="1" id="KW-1133">Transmembrane helix</keyword>
<name>G0JLI1_9PROT</name>
<dbReference type="HOGENOM" id="CLU_1902128_0_0_6"/>
<feature type="transmembrane region" description="Helical" evidence="1">
    <location>
        <begin position="64"/>
        <end position="84"/>
    </location>
</feature>